<dbReference type="EMBL" id="JAEMOP010000009">
    <property type="protein sequence ID" value="MBJ7316840.1"/>
    <property type="molecule type" value="Genomic_DNA"/>
</dbReference>
<dbReference type="AlphaFoldDB" id="A0A8I1GAW1"/>
<dbReference type="RefSeq" id="WP_199493302.1">
    <property type="nucleotide sequence ID" value="NZ_JAEMOP010000009.1"/>
</dbReference>
<name>A0A8I1GAW1_9GAMM</name>
<reference evidence="2 4" key="1">
    <citation type="submission" date="2020-09" db="EMBL/GenBank/DDBJ databases">
        <title>Draft Genomes of Bacterial Isolates from North Pond Shallow Sediments.</title>
        <authorList>
            <person name="Kiel Reese B."/>
            <person name="Mullis M."/>
            <person name="Weisend R.E."/>
        </authorList>
    </citation>
    <scope>NUCLEOTIDE SEQUENCE</scope>
    <source>
        <strain evidence="2">KJE-2</strain>
        <strain evidence="1 4">KJE-3</strain>
    </source>
</reference>
<proteinExistence type="predicted"/>
<organism evidence="2 3">
    <name type="scientific">Idiomarina abyssalis</name>
    <dbReference type="NCBI Taxonomy" id="86102"/>
    <lineage>
        <taxon>Bacteria</taxon>
        <taxon>Pseudomonadati</taxon>
        <taxon>Pseudomonadota</taxon>
        <taxon>Gammaproteobacteria</taxon>
        <taxon>Alteromonadales</taxon>
        <taxon>Idiomarinaceae</taxon>
        <taxon>Idiomarina</taxon>
    </lineage>
</organism>
<evidence type="ECO:0000313" key="3">
    <source>
        <dbReference type="Proteomes" id="UP000621390"/>
    </source>
</evidence>
<evidence type="ECO:0000313" key="1">
    <source>
        <dbReference type="EMBL" id="MBJ7265486.1"/>
    </source>
</evidence>
<evidence type="ECO:0000313" key="2">
    <source>
        <dbReference type="EMBL" id="MBJ7316840.1"/>
    </source>
</evidence>
<dbReference type="Proteomes" id="UP000655994">
    <property type="component" value="Unassembled WGS sequence"/>
</dbReference>
<comment type="caution">
    <text evidence="2">The sequence shown here is derived from an EMBL/GenBank/DDBJ whole genome shotgun (WGS) entry which is preliminary data.</text>
</comment>
<dbReference type="EMBL" id="JAEMOS010000002">
    <property type="protein sequence ID" value="MBJ7265486.1"/>
    <property type="molecule type" value="Genomic_DNA"/>
</dbReference>
<dbReference type="Proteomes" id="UP000621390">
    <property type="component" value="Unassembled WGS sequence"/>
</dbReference>
<gene>
    <name evidence="1" type="ORF">JHC10_00875</name>
    <name evidence="2" type="ORF">JHC11_12665</name>
</gene>
<sequence length="393" mass="44124">MLLKTAKRYKLLRQERAEREQLARSGLVVESTIEESKRGHAAFKSLVNYGVFSRPKIERTIAQELPWAIFYGSMSADIDRALAGKSSINVKKTIDQAILKNIGWVANQYTVDASEVSIARNKEGLSSAEDKLAQQFLVRFITGATLPMEDATRVAGWPKLVVRVGFDYWFNHCLPRSVDMFRDVGIECGAPIVVRRSLLDQVTDYRHDYDSLVRRLIDPTEKAMTLDLSGELEANLLGDLVNQFALPVANLTSKPSVVSLAREKLLSATSYRMKLLTWFEFKLASVVADTIRSGSDSINHSSVVSAISENKAYFEAVNPLLFVVRAYRRFLNMLLDCMPHDTADSYALALKGQIDHALISVNRWESKAVSFQATPSLISKVEQCFKQRLEHAL</sequence>
<evidence type="ECO:0000313" key="4">
    <source>
        <dbReference type="Proteomes" id="UP000655994"/>
    </source>
</evidence>
<accession>A0A8I1GAW1</accession>
<keyword evidence="4" id="KW-1185">Reference proteome</keyword>
<protein>
    <submittedName>
        <fullName evidence="2">Uncharacterized protein</fullName>
    </submittedName>
</protein>